<keyword evidence="2" id="KW-1185">Reference proteome</keyword>
<proteinExistence type="predicted"/>
<organism evidence="1 2">
    <name type="scientific">Methylobacterium jeotgali</name>
    <dbReference type="NCBI Taxonomy" id="381630"/>
    <lineage>
        <taxon>Bacteria</taxon>
        <taxon>Pseudomonadati</taxon>
        <taxon>Pseudomonadota</taxon>
        <taxon>Alphaproteobacteria</taxon>
        <taxon>Hyphomicrobiales</taxon>
        <taxon>Methylobacteriaceae</taxon>
        <taxon>Methylobacterium</taxon>
    </lineage>
</organism>
<protein>
    <recommendedName>
        <fullName evidence="3">DNA-binding protein</fullName>
    </recommendedName>
</protein>
<reference evidence="1" key="1">
    <citation type="journal article" date="2021" name="Front. Microbiol.">
        <title>Comprehensive Comparative Genomics and Phenotyping of Methylobacterium Species.</title>
        <authorList>
            <person name="Alessa O."/>
            <person name="Ogura Y."/>
            <person name="Fujitani Y."/>
            <person name="Takami H."/>
            <person name="Hayashi T."/>
            <person name="Sahin N."/>
            <person name="Tani A."/>
        </authorList>
    </citation>
    <scope>NUCLEOTIDE SEQUENCE</scope>
    <source>
        <strain evidence="1">LMG 23639</strain>
    </source>
</reference>
<comment type="caution">
    <text evidence="1">The sequence shown here is derived from an EMBL/GenBank/DDBJ whole genome shotgun (WGS) entry which is preliminary data.</text>
</comment>
<evidence type="ECO:0000313" key="1">
    <source>
        <dbReference type="EMBL" id="GJE08937.1"/>
    </source>
</evidence>
<dbReference type="EMBL" id="BPQR01000103">
    <property type="protein sequence ID" value="GJE08937.1"/>
    <property type="molecule type" value="Genomic_DNA"/>
</dbReference>
<sequence length="70" mass="7673">MTDRPPSPDDVLYGMPAIAAAFGWRQRQAEHLKESHGLPTFKVGKTVCARRGAVAAWLADREAAGREQKP</sequence>
<gene>
    <name evidence="1" type="ORF">AOPFMNJM_4285</name>
</gene>
<evidence type="ECO:0000313" key="2">
    <source>
        <dbReference type="Proteomes" id="UP001055102"/>
    </source>
</evidence>
<reference evidence="1" key="2">
    <citation type="submission" date="2021-08" db="EMBL/GenBank/DDBJ databases">
        <authorList>
            <person name="Tani A."/>
            <person name="Ola A."/>
            <person name="Ogura Y."/>
            <person name="Katsura K."/>
            <person name="Hayashi T."/>
        </authorList>
    </citation>
    <scope>NUCLEOTIDE SEQUENCE</scope>
    <source>
        <strain evidence="1">LMG 23639</strain>
    </source>
</reference>
<dbReference type="Proteomes" id="UP001055102">
    <property type="component" value="Unassembled WGS sequence"/>
</dbReference>
<evidence type="ECO:0008006" key="3">
    <source>
        <dbReference type="Google" id="ProtNLM"/>
    </source>
</evidence>
<accession>A0ABQ4T0S9</accession>
<dbReference type="RefSeq" id="WP_017483149.1">
    <property type="nucleotide sequence ID" value="NZ_BPQR01000103.1"/>
</dbReference>
<name>A0ABQ4T0S9_9HYPH</name>